<keyword evidence="1" id="KW-0150">Chloroplast</keyword>
<keyword evidence="1" id="KW-0934">Plastid</keyword>
<reference evidence="1" key="1">
    <citation type="submission" date="2017-06" db="EMBL/GenBank/DDBJ databases">
        <title>Complete plastid genome of Gracilaria bailinae.</title>
        <authorList>
            <person name="Zhang L."/>
        </authorList>
    </citation>
    <scope>NUCLEOTIDE SEQUENCE</scope>
</reference>
<organism evidence="1">
    <name type="scientific">Gracilariopsis heteroclada</name>
    <dbReference type="NCBI Taxonomy" id="172978"/>
    <lineage>
        <taxon>Eukaryota</taxon>
        <taxon>Rhodophyta</taxon>
        <taxon>Florideophyceae</taxon>
        <taxon>Rhodymeniophycidae</taxon>
        <taxon>Gracilariales</taxon>
        <taxon>Gracilariaceae</taxon>
        <taxon>Gracilariopsis</taxon>
    </lineage>
</organism>
<proteinExistence type="predicted"/>
<gene>
    <name evidence="1" type="primary">orf101</name>
</gene>
<sequence length="101" mass="11899">MNNLVCTAFILSQPKLKRLKSKCLCYMLIDLYNFRDGMLNLKAIGFAKSTVAKKIFDMYNQKNRVIIEGSIYIKKIQFTKNCNIKSKKIYLKINKIYNLYN</sequence>
<name>A0A344V670_9FLOR</name>
<accession>A0A344V670</accession>
<dbReference type="EMBL" id="MF372957">
    <property type="protein sequence ID" value="AXE43457.1"/>
    <property type="molecule type" value="Genomic_DNA"/>
</dbReference>
<geneLocation type="chloroplast" evidence="1"/>
<evidence type="ECO:0000313" key="1">
    <source>
        <dbReference type="EMBL" id="AXE43457.1"/>
    </source>
</evidence>
<dbReference type="GeneID" id="37504311"/>
<protein>
    <recommendedName>
        <fullName evidence="2">Single-stranded DNA binding protein</fullName>
    </recommendedName>
</protein>
<evidence type="ECO:0008006" key="2">
    <source>
        <dbReference type="Google" id="ProtNLM"/>
    </source>
</evidence>
<dbReference type="RefSeq" id="YP_009500295.1">
    <property type="nucleotide sequence ID" value="NC_038100.1"/>
</dbReference>
<dbReference type="AlphaFoldDB" id="A0A344V670"/>